<dbReference type="EMBL" id="CP128385">
    <property type="protein sequence ID" value="WMI30524.1"/>
    <property type="molecule type" value="Genomic_DNA"/>
</dbReference>
<sequence length="343" mass="39605">MFDSSLNVWRGLNKTEEVNLDLNNIKFKIKSGRGVKGSFFKTSGGDTLTGVIPKEAGLFISTEVFKGGSALNLNKLFKECSFIQTLVILHDIIPLEIPNLYHNKLYFYFFKYIRYTLRFNLIVSVSKKSITSLIALFKRFLIALNHDLYIVISPEVSYYNKPNTLSRYKNNYILSISSLEKRKNYVTLLKSILNLWINNYKFKVILVSGLVNVYSHKVRGFIGMLVKKNYPLIFFNSIGEKKLLYLYTKANTLVYPSITEGFGIPLIENRSFKNITISGRGGSLIDSNKQSFLRLTKLNEVFLTKKLLKVIKDDRYCFYIKNELLRLKALGWGGYLIKLLYNM</sequence>
<dbReference type="PANTHER" id="PTHR46401:SF2">
    <property type="entry name" value="GLYCOSYLTRANSFERASE WBBK-RELATED"/>
    <property type="match status" value="1"/>
</dbReference>
<proteinExistence type="predicted"/>
<evidence type="ECO:0000256" key="1">
    <source>
        <dbReference type="ARBA" id="ARBA00022679"/>
    </source>
</evidence>
<dbReference type="GO" id="GO:0009103">
    <property type="term" value="P:lipopolysaccharide biosynthetic process"/>
    <property type="evidence" value="ECO:0007669"/>
    <property type="project" value="TreeGrafter"/>
</dbReference>
<keyword evidence="3" id="KW-0328">Glycosyltransferase</keyword>
<dbReference type="Pfam" id="PF00534">
    <property type="entry name" value="Glycos_transf_1"/>
    <property type="match status" value="1"/>
</dbReference>
<reference evidence="3" key="1">
    <citation type="journal article" date="2021" name="Front. Microbiol.">
        <title>Genome Analysis of a Verrucomicrobial Endosymbiont With a Tiny Genome Discovered in an Antarctic Lake.</title>
        <authorList>
            <person name="Williams T.J."/>
            <person name="Allen M.A."/>
            <person name="Ivanova N."/>
            <person name="Huntemann M."/>
            <person name="Haque S."/>
            <person name="Hancock A.M."/>
            <person name="Brazendale S."/>
            <person name="Cavicchioli R."/>
        </authorList>
    </citation>
    <scope>NUCLEOTIDE SEQUENCE</scope>
    <source>
        <strain evidence="3">MAG_Ga0307966_1000010</strain>
    </source>
</reference>
<gene>
    <name evidence="3" type="ORF">QTO32_00345</name>
</gene>
<dbReference type="InterPro" id="IPR001296">
    <property type="entry name" value="Glyco_trans_1"/>
</dbReference>
<dbReference type="AlphaFoldDB" id="A0AA51BLM2"/>
<organism evidence="3">
    <name type="scientific">Candidatus Organicella extenuata</name>
    <dbReference type="NCBI Taxonomy" id="2841811"/>
    <lineage>
        <taxon>Bacteria</taxon>
        <taxon>Pseudomonadati</taxon>
        <taxon>Verrucomicrobiota</taxon>
        <taxon>Candidatus Organicella</taxon>
    </lineage>
</organism>
<keyword evidence="1 3" id="KW-0808">Transferase</keyword>
<dbReference type="EC" id="2.4.-.-" evidence="3"/>
<protein>
    <submittedName>
        <fullName evidence="3">Glycosyltransferase</fullName>
        <ecNumber evidence="3">2.4.-.-</ecNumber>
    </submittedName>
</protein>
<reference evidence="3" key="2">
    <citation type="submission" date="2023-06" db="EMBL/GenBank/DDBJ databases">
        <authorList>
            <person name="Williams T.J."/>
            <person name="Allen M.A."/>
            <person name="Ivanova N."/>
            <person name="Huntemann M."/>
            <person name="Haque S."/>
            <person name="Hancock A.M."/>
            <person name="Brazendale S."/>
            <person name="Cavicchioli R."/>
        </authorList>
    </citation>
    <scope>NUCLEOTIDE SEQUENCE</scope>
    <source>
        <strain evidence="3">MAG_Ga0307966_1000010</strain>
    </source>
</reference>
<dbReference type="Proteomes" id="UP001238843">
    <property type="component" value="Chromosome"/>
</dbReference>
<feature type="domain" description="Glycosyl transferase family 1" evidence="2">
    <location>
        <begin position="165"/>
        <end position="287"/>
    </location>
</feature>
<accession>A0AA51BLM2</accession>
<dbReference type="PANTHER" id="PTHR46401">
    <property type="entry name" value="GLYCOSYLTRANSFERASE WBBK-RELATED"/>
    <property type="match status" value="1"/>
</dbReference>
<evidence type="ECO:0000259" key="2">
    <source>
        <dbReference type="Pfam" id="PF00534"/>
    </source>
</evidence>
<dbReference type="Gene3D" id="3.40.50.2000">
    <property type="entry name" value="Glycogen Phosphorylase B"/>
    <property type="match status" value="1"/>
</dbReference>
<evidence type="ECO:0000313" key="3">
    <source>
        <dbReference type="EMBL" id="WMI30524.1"/>
    </source>
</evidence>
<dbReference type="SUPFAM" id="SSF53756">
    <property type="entry name" value="UDP-Glycosyltransferase/glycogen phosphorylase"/>
    <property type="match status" value="1"/>
</dbReference>
<dbReference type="GO" id="GO:0016757">
    <property type="term" value="F:glycosyltransferase activity"/>
    <property type="evidence" value="ECO:0007669"/>
    <property type="project" value="UniProtKB-KW"/>
</dbReference>
<name>A0AA51BLM2_9BACT</name>